<comment type="caution">
    <text evidence="3">The sequence shown here is derived from an EMBL/GenBank/DDBJ whole genome shotgun (WGS) entry which is preliminary data.</text>
</comment>
<sequence length="320" mass="36858">MIIRILCFSSFSILLSFFSQAWALKPPPYPQGELNGLQIAEQVYAVSHGLLVRNAVSRQHGKDVAMVVNRAPLERRKSGRRPIVNTFETYGNSHPQNPALDSMQMAIIKSGKAKGTGILFVSYSDPSKPGIMSIWLPALRKIRRINEPSYEDTWVGTNLTYGELVLRKPEDEVHELLKEDVFQDCLPVMKLGSREVNRYTRKLPASQCGHKGRAVYVVKSTTRFENWWYDYHISEIDKETFAIYRTVYFKDGKKIKTISIDWQSLEQEDPRIQYPRYIYAITHDNGIDSMVYVPRSTVELNQDLPDAFWSEATLKKFGKR</sequence>
<dbReference type="InterPro" id="IPR033399">
    <property type="entry name" value="TP_0789-like"/>
</dbReference>
<keyword evidence="1" id="KW-0732">Signal</keyword>
<gene>
    <name evidence="3" type="ORF">ENJ12_11315</name>
</gene>
<feature type="domain" description="Uncharacterized protein TP-0789" evidence="2">
    <location>
        <begin position="105"/>
        <end position="185"/>
    </location>
</feature>
<proteinExistence type="predicted"/>
<dbReference type="AlphaFoldDB" id="A0A831RUR2"/>
<evidence type="ECO:0000313" key="3">
    <source>
        <dbReference type="EMBL" id="HEC07436.1"/>
    </source>
</evidence>
<dbReference type="CDD" id="cd16329">
    <property type="entry name" value="LolA_like"/>
    <property type="match status" value="1"/>
</dbReference>
<name>A0A831RUR2_9GAMM</name>
<dbReference type="EMBL" id="DRLF01000392">
    <property type="protein sequence ID" value="HEC07436.1"/>
    <property type="molecule type" value="Genomic_DNA"/>
</dbReference>
<feature type="signal peptide" evidence="1">
    <location>
        <begin position="1"/>
        <end position="21"/>
    </location>
</feature>
<protein>
    <submittedName>
        <fullName evidence="3">Outer membrane lipoprotein-sorting protein</fullName>
    </submittedName>
</protein>
<accession>A0A831RUR2</accession>
<organism evidence="3">
    <name type="scientific">Thiolapillus brandeum</name>
    <dbReference type="NCBI Taxonomy" id="1076588"/>
    <lineage>
        <taxon>Bacteria</taxon>
        <taxon>Pseudomonadati</taxon>
        <taxon>Pseudomonadota</taxon>
        <taxon>Gammaproteobacteria</taxon>
        <taxon>Chromatiales</taxon>
        <taxon>Sedimenticolaceae</taxon>
        <taxon>Thiolapillus</taxon>
    </lineage>
</organism>
<dbReference type="Gene3D" id="2.50.20.10">
    <property type="entry name" value="Lipoprotein localisation LolA/LolB/LppX"/>
    <property type="match status" value="1"/>
</dbReference>
<evidence type="ECO:0000256" key="1">
    <source>
        <dbReference type="SAM" id="SignalP"/>
    </source>
</evidence>
<reference evidence="3" key="1">
    <citation type="journal article" date="2020" name="mSystems">
        <title>Genome- and Community-Level Interaction Insights into Carbon Utilization and Element Cycling Functions of Hydrothermarchaeota in Hydrothermal Sediment.</title>
        <authorList>
            <person name="Zhou Z."/>
            <person name="Liu Y."/>
            <person name="Xu W."/>
            <person name="Pan J."/>
            <person name="Luo Z.H."/>
            <person name="Li M."/>
        </authorList>
    </citation>
    <scope>NUCLEOTIDE SEQUENCE [LARGE SCALE GENOMIC DNA]</scope>
    <source>
        <strain evidence="3">HyVt-458</strain>
    </source>
</reference>
<dbReference type="Proteomes" id="UP000886339">
    <property type="component" value="Unassembled WGS sequence"/>
</dbReference>
<keyword evidence="3" id="KW-0449">Lipoprotein</keyword>
<feature type="chain" id="PRO_5032297822" evidence="1">
    <location>
        <begin position="22"/>
        <end position="320"/>
    </location>
</feature>
<dbReference type="Pfam" id="PF17131">
    <property type="entry name" value="LolA_like"/>
    <property type="match status" value="1"/>
</dbReference>
<evidence type="ECO:0000259" key="2">
    <source>
        <dbReference type="Pfam" id="PF17131"/>
    </source>
</evidence>